<dbReference type="Proteomes" id="UP000027265">
    <property type="component" value="Unassembled WGS sequence"/>
</dbReference>
<name>A0A067P5G2_9AGAM</name>
<dbReference type="AlphaFoldDB" id="A0A067P5G2"/>
<evidence type="ECO:0000313" key="2">
    <source>
        <dbReference type="Proteomes" id="UP000027265"/>
    </source>
</evidence>
<dbReference type="HOGENOM" id="CLU_1927929_0_0_1"/>
<keyword evidence="2" id="KW-1185">Reference proteome</keyword>
<proteinExistence type="predicted"/>
<dbReference type="EMBL" id="KL197768">
    <property type="protein sequence ID" value="KDQ49989.1"/>
    <property type="molecule type" value="Genomic_DNA"/>
</dbReference>
<organism evidence="1 2">
    <name type="scientific">Jaapia argillacea MUCL 33604</name>
    <dbReference type="NCBI Taxonomy" id="933084"/>
    <lineage>
        <taxon>Eukaryota</taxon>
        <taxon>Fungi</taxon>
        <taxon>Dikarya</taxon>
        <taxon>Basidiomycota</taxon>
        <taxon>Agaricomycotina</taxon>
        <taxon>Agaricomycetes</taxon>
        <taxon>Agaricomycetidae</taxon>
        <taxon>Jaapiales</taxon>
        <taxon>Jaapiaceae</taxon>
        <taxon>Jaapia</taxon>
    </lineage>
</organism>
<accession>A0A067P5G2</accession>
<sequence>MAVLQSRTGTRSSDRGAQLFGVSLIDLGRVAFKLVASGMKILSARRAGDLDLARFLQVSAPPIWRSRRSKFDVDLHFRSEQPLIPRCRRYLPIPRSPNSKTFPSSIPSVTILALRTPLYLAHRPSSPDLQP</sequence>
<protein>
    <submittedName>
        <fullName evidence="1">Uncharacterized protein</fullName>
    </submittedName>
</protein>
<gene>
    <name evidence="1" type="ORF">JAAARDRAFT_63394</name>
</gene>
<dbReference type="InParanoid" id="A0A067P5G2"/>
<reference evidence="2" key="1">
    <citation type="journal article" date="2014" name="Proc. Natl. Acad. Sci. U.S.A.">
        <title>Extensive sampling of basidiomycete genomes demonstrates inadequacy of the white-rot/brown-rot paradigm for wood decay fungi.</title>
        <authorList>
            <person name="Riley R."/>
            <person name="Salamov A.A."/>
            <person name="Brown D.W."/>
            <person name="Nagy L.G."/>
            <person name="Floudas D."/>
            <person name="Held B.W."/>
            <person name="Levasseur A."/>
            <person name="Lombard V."/>
            <person name="Morin E."/>
            <person name="Otillar R."/>
            <person name="Lindquist E.A."/>
            <person name="Sun H."/>
            <person name="LaButti K.M."/>
            <person name="Schmutz J."/>
            <person name="Jabbour D."/>
            <person name="Luo H."/>
            <person name="Baker S.E."/>
            <person name="Pisabarro A.G."/>
            <person name="Walton J.D."/>
            <person name="Blanchette R.A."/>
            <person name="Henrissat B."/>
            <person name="Martin F."/>
            <person name="Cullen D."/>
            <person name="Hibbett D.S."/>
            <person name="Grigoriev I.V."/>
        </authorList>
    </citation>
    <scope>NUCLEOTIDE SEQUENCE [LARGE SCALE GENOMIC DNA]</scope>
    <source>
        <strain evidence="2">MUCL 33604</strain>
    </source>
</reference>
<evidence type="ECO:0000313" key="1">
    <source>
        <dbReference type="EMBL" id="KDQ49989.1"/>
    </source>
</evidence>
<dbReference type="OrthoDB" id="25778at2759"/>